<sequence>MSDPVLTSSWCTNWGAYNTPRLWSMVMNEDDAPGRQQVSAWRTLAGSVRSQRAALLTARAELVAAWPPEENESSAAFVNELDILIARLDTASADADATASGLDNILTAIQTAKTTIQPLWEKYKDKSDDLVPRWWDNAEDEIDEQARRAMISAERAVEDSVALLKVPEKYELSVGDKFDEPGSGEDTGGHGRTTSGSSGISAAVPHNPPPTLPGQNPTVPDGGGPGGSDTGGSVVGGTAGIGAGAGGGGAVSDGGGPDLAGVITPPGGASALPSGGDTVGFPGGGGTLPTGGGGGGGPVSTVPGLLPTGGGAPIAPSGRVPRGGGARPTRPALPGGVIGEPAGGGGAGRSGIGALGQIGTAGGRGAAGGRAGRTSGGGLTESGSTGGRGIRTGTAGSSEGLGGVGAGRGAGARGSTARGRASRPPRPSWLPDDPVGPNRNAGVAGGVAGRGGRRSGGDDDGYGFDPDNPWQVAEGVDPVIAPSTDDPRHDPGPNVIGWRG</sequence>
<name>A0ABW2HR62_9ACTN</name>
<reference evidence="3" key="1">
    <citation type="journal article" date="2019" name="Int. J. Syst. Evol. Microbiol.">
        <title>The Global Catalogue of Microorganisms (GCM) 10K type strain sequencing project: providing services to taxonomists for standard genome sequencing and annotation.</title>
        <authorList>
            <consortium name="The Broad Institute Genomics Platform"/>
            <consortium name="The Broad Institute Genome Sequencing Center for Infectious Disease"/>
            <person name="Wu L."/>
            <person name="Ma J."/>
        </authorList>
    </citation>
    <scope>NUCLEOTIDE SEQUENCE [LARGE SCALE GENOMIC DNA]</scope>
    <source>
        <strain evidence="3">XZYJT-10</strain>
    </source>
</reference>
<evidence type="ECO:0000313" key="2">
    <source>
        <dbReference type="EMBL" id="MFC7275605.1"/>
    </source>
</evidence>
<dbReference type="Proteomes" id="UP001596548">
    <property type="component" value="Unassembled WGS sequence"/>
</dbReference>
<feature type="compositionally biased region" description="Gly residues" evidence="1">
    <location>
        <begin position="336"/>
        <end position="390"/>
    </location>
</feature>
<feature type="compositionally biased region" description="Gly residues" evidence="1">
    <location>
        <begin position="277"/>
        <end position="298"/>
    </location>
</feature>
<feature type="compositionally biased region" description="Low complexity" evidence="1">
    <location>
        <begin position="265"/>
        <end position="276"/>
    </location>
</feature>
<gene>
    <name evidence="2" type="ORF">ACFQS1_16575</name>
</gene>
<comment type="caution">
    <text evidence="2">The sequence shown here is derived from an EMBL/GenBank/DDBJ whole genome shotgun (WGS) entry which is preliminary data.</text>
</comment>
<feature type="compositionally biased region" description="Gly residues" evidence="1">
    <location>
        <begin position="221"/>
        <end position="258"/>
    </location>
</feature>
<organism evidence="2 3">
    <name type="scientific">Paractinoplanes rhizophilus</name>
    <dbReference type="NCBI Taxonomy" id="1416877"/>
    <lineage>
        <taxon>Bacteria</taxon>
        <taxon>Bacillati</taxon>
        <taxon>Actinomycetota</taxon>
        <taxon>Actinomycetes</taxon>
        <taxon>Micromonosporales</taxon>
        <taxon>Micromonosporaceae</taxon>
        <taxon>Paractinoplanes</taxon>
    </lineage>
</organism>
<protein>
    <submittedName>
        <fullName evidence="2">Uncharacterized protein</fullName>
    </submittedName>
</protein>
<dbReference type="RefSeq" id="WP_378968884.1">
    <property type="nucleotide sequence ID" value="NZ_JBHTBJ010000010.1"/>
</dbReference>
<accession>A0ABW2HR62</accession>
<evidence type="ECO:0000256" key="1">
    <source>
        <dbReference type="SAM" id="MobiDB-lite"/>
    </source>
</evidence>
<keyword evidence="3" id="KW-1185">Reference proteome</keyword>
<evidence type="ECO:0000313" key="3">
    <source>
        <dbReference type="Proteomes" id="UP001596548"/>
    </source>
</evidence>
<feature type="compositionally biased region" description="Gly residues" evidence="1">
    <location>
        <begin position="399"/>
        <end position="412"/>
    </location>
</feature>
<dbReference type="EMBL" id="JBHTBJ010000010">
    <property type="protein sequence ID" value="MFC7275605.1"/>
    <property type="molecule type" value="Genomic_DNA"/>
</dbReference>
<feature type="region of interest" description="Disordered" evidence="1">
    <location>
        <begin position="174"/>
        <end position="500"/>
    </location>
</feature>
<proteinExistence type="predicted"/>